<dbReference type="Gene3D" id="3.40.50.1820">
    <property type="entry name" value="alpha/beta hydrolase"/>
    <property type="match status" value="1"/>
</dbReference>
<comment type="catalytic activity">
    <reaction evidence="1">
        <text>a triacylglycerol + H2O = a diacylglycerol + a fatty acid + H(+)</text>
        <dbReference type="Rhea" id="RHEA:12044"/>
        <dbReference type="ChEBI" id="CHEBI:15377"/>
        <dbReference type="ChEBI" id="CHEBI:15378"/>
        <dbReference type="ChEBI" id="CHEBI:17855"/>
        <dbReference type="ChEBI" id="CHEBI:18035"/>
        <dbReference type="ChEBI" id="CHEBI:28868"/>
        <dbReference type="EC" id="3.1.1.3"/>
    </reaction>
</comment>
<reference evidence="9 10" key="1">
    <citation type="submission" date="2017-11" db="EMBL/GenBank/DDBJ databases">
        <title>Infants hospitalized years apart are colonized by the same room-sourced microbial strains.</title>
        <authorList>
            <person name="Brooks B."/>
            <person name="Olm M.R."/>
            <person name="Firek B.A."/>
            <person name="Baker R."/>
            <person name="Thomas B.C."/>
            <person name="Morowitz M.J."/>
            <person name="Banfield J.F."/>
        </authorList>
    </citation>
    <scope>NUCLEOTIDE SEQUENCE [LARGE SCALE GENOMIC DNA]</scope>
    <source>
        <strain evidence="9">S2_009_000_R2_76</strain>
    </source>
</reference>
<evidence type="ECO:0000256" key="6">
    <source>
        <dbReference type="ARBA" id="ARBA00022801"/>
    </source>
</evidence>
<dbReference type="InterPro" id="IPR056304">
    <property type="entry name" value="Lip-like_C"/>
</dbReference>
<accession>A0A2W5F3G1</accession>
<dbReference type="GO" id="GO:0006629">
    <property type="term" value="P:lipid metabolic process"/>
    <property type="evidence" value="ECO:0007669"/>
    <property type="project" value="UniProtKB-KW"/>
</dbReference>
<keyword evidence="5" id="KW-0732">Signal</keyword>
<protein>
    <recommendedName>
        <fullName evidence="3">triacylglycerol lipase</fullName>
        <ecNumber evidence="3">3.1.1.3</ecNumber>
    </recommendedName>
</protein>
<dbReference type="EC" id="3.1.1.3" evidence="3"/>
<name>A0A2W5F3G1_9SPHI</name>
<evidence type="ECO:0000313" key="9">
    <source>
        <dbReference type="EMBL" id="PZP49313.1"/>
    </source>
</evidence>
<comment type="caution">
    <text evidence="9">The sequence shown here is derived from an EMBL/GenBank/DDBJ whole genome shotgun (WGS) entry which is preliminary data.</text>
</comment>
<keyword evidence="6" id="KW-0378">Hydrolase</keyword>
<sequence length="463" mass="50897">MTHFQPKKVSFLFAVSCIAALFSCNKNENLSTPKESESVVKQNDKEAVKVEPTTSLSAYSSAKSFSSTSIATMSTTNKIPIVLVHGLFGFGRDEVLGLKYWGGGFKDLQEILKSNGYPTFTSNVGPVSSNYDRAIELYYQIKGGTVDYGKAHSDKVGHLQKTGKTYPGLYPEWDANHPIHLMSHSMGGQTVRYLLALLEKGSLEEKALPDHASIFDGNRKGWVKSMTTISAPHNGSTLTNTLGNNLVQLVKDVIITTANIANSTGIDKLLYDFDLDQWGMRQNPGESFNAYLTRVGNSKIWKSNDVSVYDLKPSGAVELNNFATTSSDVYYFSLCTKATNTGILTGWQYPKLSMLAPVQLLVYPYPWPLPPAMGNYTSNNASANGGLILDKKWWANDGIVNTFSMRGPVGSTIVDYKPGMSVNKGIWYTSLYNGYDHFDIVGLTIRDVTPLYLSQADLLSKLP</sequence>
<evidence type="ECO:0000256" key="3">
    <source>
        <dbReference type="ARBA" id="ARBA00013279"/>
    </source>
</evidence>
<comment type="subcellular location">
    <subcellularLocation>
        <location evidence="2">Secreted</location>
    </subcellularLocation>
</comment>
<proteinExistence type="predicted"/>
<gene>
    <name evidence="9" type="ORF">DI598_08170</name>
</gene>
<evidence type="ECO:0000313" key="10">
    <source>
        <dbReference type="Proteomes" id="UP000249645"/>
    </source>
</evidence>
<evidence type="ECO:0000256" key="1">
    <source>
        <dbReference type="ARBA" id="ARBA00001024"/>
    </source>
</evidence>
<feature type="domain" description="Lipase-like C-terminal" evidence="8">
    <location>
        <begin position="77"/>
        <end position="358"/>
    </location>
</feature>
<dbReference type="PROSITE" id="PS51257">
    <property type="entry name" value="PROKAR_LIPOPROTEIN"/>
    <property type="match status" value="1"/>
</dbReference>
<evidence type="ECO:0000256" key="7">
    <source>
        <dbReference type="ARBA" id="ARBA00023098"/>
    </source>
</evidence>
<dbReference type="EMBL" id="QFOI01000117">
    <property type="protein sequence ID" value="PZP49313.1"/>
    <property type="molecule type" value="Genomic_DNA"/>
</dbReference>
<dbReference type="AlphaFoldDB" id="A0A2W5F3G1"/>
<evidence type="ECO:0000259" key="8">
    <source>
        <dbReference type="Pfam" id="PF24708"/>
    </source>
</evidence>
<keyword evidence="7" id="KW-0443">Lipid metabolism</keyword>
<dbReference type="Pfam" id="PF24708">
    <property type="entry name" value="Lip_C"/>
    <property type="match status" value="1"/>
</dbReference>
<dbReference type="PANTHER" id="PTHR34043:SF3">
    <property type="entry name" value="ALPHA_BETA-HYDROLASES SUPERFAMILY PROTEIN"/>
    <property type="match status" value="1"/>
</dbReference>
<evidence type="ECO:0000256" key="2">
    <source>
        <dbReference type="ARBA" id="ARBA00004613"/>
    </source>
</evidence>
<dbReference type="PANTHER" id="PTHR34043">
    <property type="entry name" value="ALPHA/BETA-HYDROLASES SUPERFAMILY PROTEIN"/>
    <property type="match status" value="1"/>
</dbReference>
<evidence type="ECO:0000256" key="5">
    <source>
        <dbReference type="ARBA" id="ARBA00022729"/>
    </source>
</evidence>
<dbReference type="InterPro" id="IPR029058">
    <property type="entry name" value="AB_hydrolase_fold"/>
</dbReference>
<dbReference type="GO" id="GO:0004806">
    <property type="term" value="F:triacylglycerol lipase activity"/>
    <property type="evidence" value="ECO:0007669"/>
    <property type="project" value="UniProtKB-EC"/>
</dbReference>
<evidence type="ECO:0000256" key="4">
    <source>
        <dbReference type="ARBA" id="ARBA00022525"/>
    </source>
</evidence>
<dbReference type="SUPFAM" id="SSF53474">
    <property type="entry name" value="alpha/beta-Hydrolases"/>
    <property type="match status" value="1"/>
</dbReference>
<keyword evidence="4" id="KW-0964">Secreted</keyword>
<dbReference type="Proteomes" id="UP000249645">
    <property type="component" value="Unassembled WGS sequence"/>
</dbReference>
<dbReference type="GO" id="GO:0005576">
    <property type="term" value="C:extracellular region"/>
    <property type="evidence" value="ECO:0007669"/>
    <property type="project" value="UniProtKB-SubCell"/>
</dbReference>
<organism evidence="9 10">
    <name type="scientific">Pseudopedobacter saltans</name>
    <dbReference type="NCBI Taxonomy" id="151895"/>
    <lineage>
        <taxon>Bacteria</taxon>
        <taxon>Pseudomonadati</taxon>
        <taxon>Bacteroidota</taxon>
        <taxon>Sphingobacteriia</taxon>
        <taxon>Sphingobacteriales</taxon>
        <taxon>Sphingobacteriaceae</taxon>
        <taxon>Pseudopedobacter</taxon>
    </lineage>
</organism>